<dbReference type="Proteomes" id="UP000230062">
    <property type="component" value="Unassembled WGS sequence"/>
</dbReference>
<feature type="region of interest" description="Disordered" evidence="1">
    <location>
        <begin position="132"/>
        <end position="176"/>
    </location>
</feature>
<keyword evidence="2" id="KW-1133">Transmembrane helix</keyword>
<sequence length="283" mass="31666">AILGLIIYALPMPGIFKWPLIVFFGFSGFAFAFLPFNERPLSNWVLSFFKAIFAPTQFIWAKTAQRPEIFEPISFKTATIKETPLKSDQEGLNQYLASLPFTEAKNPLDQQEESFLKEVTNLFQLAHPRVTPIQPQPSFQSAPLPPYRQRPQPTKPLVRPSQPKPQPVILPQKPGRPRKAAVEAKINPALLIPAPPTRPNIIVGMALDNEGKIVEGAILEIRNAQGLPVRALKTNRLGQFMIVTPLENGPYEIEVEKEGSHFDIIKIEAKGEIIKPIEIRAKG</sequence>
<evidence type="ECO:0000256" key="1">
    <source>
        <dbReference type="SAM" id="MobiDB-lite"/>
    </source>
</evidence>
<gene>
    <name evidence="3" type="ORF">CO169_00080</name>
</gene>
<keyword evidence="2" id="KW-0812">Transmembrane</keyword>
<proteinExistence type="predicted"/>
<feature type="transmembrane region" description="Helical" evidence="2">
    <location>
        <begin position="15"/>
        <end position="34"/>
    </location>
</feature>
<evidence type="ECO:0000313" key="4">
    <source>
        <dbReference type="Proteomes" id="UP000230062"/>
    </source>
</evidence>
<feature type="non-terminal residue" evidence="3">
    <location>
        <position position="1"/>
    </location>
</feature>
<keyword evidence="2" id="KW-0472">Membrane</keyword>
<feature type="transmembrane region" description="Helical" evidence="2">
    <location>
        <begin position="41"/>
        <end position="60"/>
    </location>
</feature>
<dbReference type="AlphaFoldDB" id="A0A2M7XMD0"/>
<protein>
    <recommendedName>
        <fullName evidence="5">Carboxypeptidase regulatory-like domain-containing protein</fullName>
    </recommendedName>
</protein>
<comment type="caution">
    <text evidence="3">The sequence shown here is derived from an EMBL/GenBank/DDBJ whole genome shotgun (WGS) entry which is preliminary data.</text>
</comment>
<evidence type="ECO:0008006" key="5">
    <source>
        <dbReference type="Google" id="ProtNLM"/>
    </source>
</evidence>
<accession>A0A2M7XMD0</accession>
<organism evidence="3 4">
    <name type="scientific">Candidatus Shapirobacteria bacterium CG_4_9_14_3_um_filter_39_13</name>
    <dbReference type="NCBI Taxonomy" id="1974479"/>
    <lineage>
        <taxon>Bacteria</taxon>
        <taxon>Candidatus Shapironibacteriota</taxon>
    </lineage>
</organism>
<dbReference type="EMBL" id="PFWP01000004">
    <property type="protein sequence ID" value="PJA50107.1"/>
    <property type="molecule type" value="Genomic_DNA"/>
</dbReference>
<dbReference type="SUPFAM" id="SSF49464">
    <property type="entry name" value="Carboxypeptidase regulatory domain-like"/>
    <property type="match status" value="1"/>
</dbReference>
<name>A0A2M7XMD0_9BACT</name>
<dbReference type="InterPro" id="IPR008969">
    <property type="entry name" value="CarboxyPept-like_regulatory"/>
</dbReference>
<reference evidence="4" key="1">
    <citation type="submission" date="2017-09" db="EMBL/GenBank/DDBJ databases">
        <title>Depth-based differentiation of microbial function through sediment-hosted aquifers and enrichment of novel symbionts in the deep terrestrial subsurface.</title>
        <authorList>
            <person name="Probst A.J."/>
            <person name="Ladd B."/>
            <person name="Jarett J.K."/>
            <person name="Geller-Mcgrath D.E."/>
            <person name="Sieber C.M.K."/>
            <person name="Emerson J.B."/>
            <person name="Anantharaman K."/>
            <person name="Thomas B.C."/>
            <person name="Malmstrom R."/>
            <person name="Stieglmeier M."/>
            <person name="Klingl A."/>
            <person name="Woyke T."/>
            <person name="Ryan C.M."/>
            <person name="Banfield J.F."/>
        </authorList>
    </citation>
    <scope>NUCLEOTIDE SEQUENCE [LARGE SCALE GENOMIC DNA]</scope>
</reference>
<dbReference type="Gene3D" id="2.60.40.10">
    <property type="entry name" value="Immunoglobulins"/>
    <property type="match status" value="1"/>
</dbReference>
<evidence type="ECO:0000256" key="2">
    <source>
        <dbReference type="SAM" id="Phobius"/>
    </source>
</evidence>
<dbReference type="InterPro" id="IPR013783">
    <property type="entry name" value="Ig-like_fold"/>
</dbReference>
<evidence type="ECO:0000313" key="3">
    <source>
        <dbReference type="EMBL" id="PJA50107.1"/>
    </source>
</evidence>